<feature type="region of interest" description="Disordered" evidence="4">
    <location>
        <begin position="202"/>
        <end position="226"/>
    </location>
</feature>
<keyword evidence="1" id="KW-0805">Transcription regulation</keyword>
<proteinExistence type="predicted"/>
<name>A0A3N0EHL9_9ACTN</name>
<gene>
    <name evidence="6" type="ORF">EFW17_00650</name>
</gene>
<dbReference type="InterPro" id="IPR009057">
    <property type="entry name" value="Homeodomain-like_sf"/>
</dbReference>
<comment type="caution">
    <text evidence="6">The sequence shown here is derived from an EMBL/GenBank/DDBJ whole genome shotgun (WGS) entry which is preliminary data.</text>
</comment>
<evidence type="ECO:0000259" key="5">
    <source>
        <dbReference type="Pfam" id="PF00440"/>
    </source>
</evidence>
<dbReference type="SUPFAM" id="SSF46689">
    <property type="entry name" value="Homeodomain-like"/>
    <property type="match status" value="1"/>
</dbReference>
<dbReference type="EMBL" id="RJMB01000001">
    <property type="protein sequence ID" value="RNL87373.1"/>
    <property type="molecule type" value="Genomic_DNA"/>
</dbReference>
<dbReference type="PANTHER" id="PTHR30055">
    <property type="entry name" value="HTH-TYPE TRANSCRIPTIONAL REGULATOR RUTR"/>
    <property type="match status" value="1"/>
</dbReference>
<keyword evidence="3" id="KW-0804">Transcription</keyword>
<protein>
    <submittedName>
        <fullName evidence="6">TetR/AcrR family transcriptional regulator</fullName>
    </submittedName>
</protein>
<dbReference type="InterPro" id="IPR050109">
    <property type="entry name" value="HTH-type_TetR-like_transc_reg"/>
</dbReference>
<keyword evidence="7" id="KW-1185">Reference proteome</keyword>
<dbReference type="AlphaFoldDB" id="A0A3N0EHL9"/>
<dbReference type="PANTHER" id="PTHR30055:SF234">
    <property type="entry name" value="HTH-TYPE TRANSCRIPTIONAL REGULATOR BETI"/>
    <property type="match status" value="1"/>
</dbReference>
<dbReference type="RefSeq" id="WP_123199238.1">
    <property type="nucleotide sequence ID" value="NZ_RJMB01000001.1"/>
</dbReference>
<evidence type="ECO:0000256" key="1">
    <source>
        <dbReference type="ARBA" id="ARBA00023015"/>
    </source>
</evidence>
<dbReference type="Proteomes" id="UP000269198">
    <property type="component" value="Unassembled WGS sequence"/>
</dbReference>
<sequence length="226" mass="24593">MPRSHMATTTRELLILVAERLFATNGIGGVSLREIGTEAGQRNTSVTHYYFGSKDALVRAIFEYRMEPINAHRVRMLREIGESGREGDLRALLEALVFPMACGIVEGGYYGRFLAHLQTSPGYQVRYDWTSASGVRELCDHITRVLDGMPPEVLSNRLRMLCCLVNVTAGEMEQLGATATDGRVQPWALDLVDVAMGMLTAPYRSDPTTPGDGDGDGGGDSAGDHA</sequence>
<accession>A0A3N0EHL9</accession>
<organism evidence="6 7">
    <name type="scientific">Halostreptopolyspora alba</name>
    <dbReference type="NCBI Taxonomy" id="2487137"/>
    <lineage>
        <taxon>Bacteria</taxon>
        <taxon>Bacillati</taxon>
        <taxon>Actinomycetota</taxon>
        <taxon>Actinomycetes</taxon>
        <taxon>Streptosporangiales</taxon>
        <taxon>Nocardiopsidaceae</taxon>
        <taxon>Halostreptopolyspora</taxon>
    </lineage>
</organism>
<evidence type="ECO:0000256" key="2">
    <source>
        <dbReference type="ARBA" id="ARBA00023125"/>
    </source>
</evidence>
<dbReference type="GO" id="GO:0003700">
    <property type="term" value="F:DNA-binding transcription factor activity"/>
    <property type="evidence" value="ECO:0007669"/>
    <property type="project" value="TreeGrafter"/>
</dbReference>
<dbReference type="Gene3D" id="1.10.357.10">
    <property type="entry name" value="Tetracycline Repressor, domain 2"/>
    <property type="match status" value="1"/>
</dbReference>
<dbReference type="InterPro" id="IPR001647">
    <property type="entry name" value="HTH_TetR"/>
</dbReference>
<keyword evidence="2" id="KW-0238">DNA-binding</keyword>
<reference evidence="6 7" key="1">
    <citation type="submission" date="2018-11" db="EMBL/GenBank/DDBJ databases">
        <title>The genome draft of YIM 96095.</title>
        <authorList>
            <person name="Tang S.-K."/>
            <person name="Chunyu W.-X."/>
            <person name="Feng Y.-Z."/>
        </authorList>
    </citation>
    <scope>NUCLEOTIDE SEQUENCE [LARGE SCALE GENOMIC DNA]</scope>
    <source>
        <strain evidence="6 7">YIM 96095</strain>
    </source>
</reference>
<dbReference type="GO" id="GO:0000976">
    <property type="term" value="F:transcription cis-regulatory region binding"/>
    <property type="evidence" value="ECO:0007669"/>
    <property type="project" value="TreeGrafter"/>
</dbReference>
<evidence type="ECO:0000313" key="6">
    <source>
        <dbReference type="EMBL" id="RNL87373.1"/>
    </source>
</evidence>
<dbReference type="Pfam" id="PF00440">
    <property type="entry name" value="TetR_N"/>
    <property type="match status" value="1"/>
</dbReference>
<feature type="compositionally biased region" description="Gly residues" evidence="4">
    <location>
        <begin position="216"/>
        <end position="226"/>
    </location>
</feature>
<dbReference type="OrthoDB" id="2356263at2"/>
<evidence type="ECO:0000256" key="3">
    <source>
        <dbReference type="ARBA" id="ARBA00023163"/>
    </source>
</evidence>
<feature type="domain" description="HTH tetR-type" evidence="5">
    <location>
        <begin position="15"/>
        <end position="61"/>
    </location>
</feature>
<evidence type="ECO:0000313" key="7">
    <source>
        <dbReference type="Proteomes" id="UP000269198"/>
    </source>
</evidence>
<evidence type="ECO:0000256" key="4">
    <source>
        <dbReference type="SAM" id="MobiDB-lite"/>
    </source>
</evidence>